<reference evidence="2" key="1">
    <citation type="submission" date="2018-05" db="EMBL/GenBank/DDBJ databases">
        <authorList>
            <person name="Lanie J.A."/>
            <person name="Ng W.-L."/>
            <person name="Kazmierczak K.M."/>
            <person name="Andrzejewski T.M."/>
            <person name="Davidsen T.M."/>
            <person name="Wayne K.J."/>
            <person name="Tettelin H."/>
            <person name="Glass J.I."/>
            <person name="Rusch D."/>
            <person name="Podicherti R."/>
            <person name="Tsui H.-C.T."/>
            <person name="Winkler M.E."/>
        </authorList>
    </citation>
    <scope>NUCLEOTIDE SEQUENCE</scope>
</reference>
<gene>
    <name evidence="2" type="ORF">METZ01_LOCUS166412</name>
</gene>
<dbReference type="InterPro" id="IPR037219">
    <property type="entry name" value="Peptidase_M41-like"/>
</dbReference>
<dbReference type="GO" id="GO:0006508">
    <property type="term" value="P:proteolysis"/>
    <property type="evidence" value="ECO:0007669"/>
    <property type="project" value="InterPro"/>
</dbReference>
<evidence type="ECO:0008006" key="3">
    <source>
        <dbReference type="Google" id="ProtNLM"/>
    </source>
</evidence>
<dbReference type="AlphaFoldDB" id="A0A382BIB5"/>
<name>A0A382BIB5_9ZZZZ</name>
<proteinExistence type="predicted"/>
<accession>A0A382BIB5</accession>
<dbReference type="SUPFAM" id="SSF140990">
    <property type="entry name" value="FtsH protease domain-like"/>
    <property type="match status" value="1"/>
</dbReference>
<feature type="non-terminal residue" evidence="2">
    <location>
        <position position="1"/>
    </location>
</feature>
<protein>
    <recommendedName>
        <fullName evidence="3">Peptidase M41 domain-containing protein</fullName>
    </recommendedName>
</protein>
<dbReference type="GO" id="GO:0005524">
    <property type="term" value="F:ATP binding"/>
    <property type="evidence" value="ECO:0007669"/>
    <property type="project" value="InterPro"/>
</dbReference>
<dbReference type="Gene3D" id="1.20.58.760">
    <property type="entry name" value="Peptidase M41"/>
    <property type="match status" value="1"/>
</dbReference>
<evidence type="ECO:0000256" key="1">
    <source>
        <dbReference type="SAM" id="MobiDB-lite"/>
    </source>
</evidence>
<dbReference type="EMBL" id="UINC01029953">
    <property type="protein sequence ID" value="SVB13558.1"/>
    <property type="molecule type" value="Genomic_DNA"/>
</dbReference>
<evidence type="ECO:0000313" key="2">
    <source>
        <dbReference type="EMBL" id="SVB13558.1"/>
    </source>
</evidence>
<dbReference type="GO" id="GO:0004222">
    <property type="term" value="F:metalloendopeptidase activity"/>
    <property type="evidence" value="ECO:0007669"/>
    <property type="project" value="InterPro"/>
</dbReference>
<feature type="region of interest" description="Disordered" evidence="1">
    <location>
        <begin position="30"/>
        <end position="85"/>
    </location>
</feature>
<dbReference type="GO" id="GO:0004176">
    <property type="term" value="F:ATP-dependent peptidase activity"/>
    <property type="evidence" value="ECO:0007669"/>
    <property type="project" value="InterPro"/>
</dbReference>
<feature type="compositionally biased region" description="Pro residues" evidence="1">
    <location>
        <begin position="57"/>
        <end position="76"/>
    </location>
</feature>
<organism evidence="2">
    <name type="scientific">marine metagenome</name>
    <dbReference type="NCBI Taxonomy" id="408172"/>
    <lineage>
        <taxon>unclassified sequences</taxon>
        <taxon>metagenomes</taxon>
        <taxon>ecological metagenomes</taxon>
    </lineage>
</organism>
<sequence>VVGKSSRSIWLLQEIDRLLAEIDAVLEGNDEQRPARQATQIPLAPPKSAPPRRVVSPPRPGPRPGPGPKSPGPSGPPSGWNRRRFRVPGMGDEVVTAYHEAGHAVVARYSGVAVEELTIVPRFYYRGCVRTAFSWALRLLLSNSSRCYWWNENSAETGGSGDYWHQLERDGSAYLLCLLGGAVAEQIKFGKWVRIGCKSDLRKFHVVVQGLVRNRPGPVGDNDIERPDRAAAGSTIAAERKRCWERVHQILNQPEMWAWVEAVAEAALERGTLTGVEIDALRPTVGS</sequence>